<evidence type="ECO:0000256" key="1">
    <source>
        <dbReference type="SAM" id="MobiDB-lite"/>
    </source>
</evidence>
<dbReference type="EMBL" id="JARKIE010000071">
    <property type="protein sequence ID" value="KAJ7689613.1"/>
    <property type="molecule type" value="Genomic_DNA"/>
</dbReference>
<sequence>MSSPNMYDVEEDATLHKAKQHFLQHLEEVDTSDGIAKTLVLKFTLAPEVISALTEFVTEHGCSMETRLLTRQEQDAIDKRRKSCAQYTWFTVTPEAKAAYLKNRKTPLKTPLKRPSPKKAGASLTSTPSKPPQRKPKSEKVSTPVIKKTKKTERKCIFFSCADHSWYTYFQSQSRDRPPSPTS</sequence>
<name>A0AAD7GHR0_MYCRO</name>
<feature type="region of interest" description="Disordered" evidence="1">
    <location>
        <begin position="102"/>
        <end position="149"/>
    </location>
</feature>
<organism evidence="2 3">
    <name type="scientific">Mycena rosella</name>
    <name type="common">Pink bonnet</name>
    <name type="synonym">Agaricus rosellus</name>
    <dbReference type="NCBI Taxonomy" id="1033263"/>
    <lineage>
        <taxon>Eukaryota</taxon>
        <taxon>Fungi</taxon>
        <taxon>Dikarya</taxon>
        <taxon>Basidiomycota</taxon>
        <taxon>Agaricomycotina</taxon>
        <taxon>Agaricomycetes</taxon>
        <taxon>Agaricomycetidae</taxon>
        <taxon>Agaricales</taxon>
        <taxon>Marasmiineae</taxon>
        <taxon>Mycenaceae</taxon>
        <taxon>Mycena</taxon>
    </lineage>
</organism>
<feature type="compositionally biased region" description="Basic residues" evidence="1">
    <location>
        <begin position="102"/>
        <end position="117"/>
    </location>
</feature>
<evidence type="ECO:0000313" key="3">
    <source>
        <dbReference type="Proteomes" id="UP001221757"/>
    </source>
</evidence>
<comment type="caution">
    <text evidence="2">The sequence shown here is derived from an EMBL/GenBank/DDBJ whole genome shotgun (WGS) entry which is preliminary data.</text>
</comment>
<evidence type="ECO:0000313" key="2">
    <source>
        <dbReference type="EMBL" id="KAJ7689613.1"/>
    </source>
</evidence>
<dbReference type="Proteomes" id="UP001221757">
    <property type="component" value="Unassembled WGS sequence"/>
</dbReference>
<accession>A0AAD7GHR0</accession>
<reference evidence="2" key="1">
    <citation type="submission" date="2023-03" db="EMBL/GenBank/DDBJ databases">
        <title>Massive genome expansion in bonnet fungi (Mycena s.s.) driven by repeated elements and novel gene families across ecological guilds.</title>
        <authorList>
            <consortium name="Lawrence Berkeley National Laboratory"/>
            <person name="Harder C.B."/>
            <person name="Miyauchi S."/>
            <person name="Viragh M."/>
            <person name="Kuo A."/>
            <person name="Thoen E."/>
            <person name="Andreopoulos B."/>
            <person name="Lu D."/>
            <person name="Skrede I."/>
            <person name="Drula E."/>
            <person name="Henrissat B."/>
            <person name="Morin E."/>
            <person name="Kohler A."/>
            <person name="Barry K."/>
            <person name="LaButti K."/>
            <person name="Morin E."/>
            <person name="Salamov A."/>
            <person name="Lipzen A."/>
            <person name="Mereny Z."/>
            <person name="Hegedus B."/>
            <person name="Baldrian P."/>
            <person name="Stursova M."/>
            <person name="Weitz H."/>
            <person name="Taylor A."/>
            <person name="Grigoriev I.V."/>
            <person name="Nagy L.G."/>
            <person name="Martin F."/>
            <person name="Kauserud H."/>
        </authorList>
    </citation>
    <scope>NUCLEOTIDE SEQUENCE</scope>
    <source>
        <strain evidence="2">CBHHK067</strain>
    </source>
</reference>
<keyword evidence="3" id="KW-1185">Reference proteome</keyword>
<gene>
    <name evidence="2" type="ORF">B0H17DRAFT_1066334</name>
</gene>
<dbReference type="AlphaFoldDB" id="A0AAD7GHR0"/>
<protein>
    <submittedName>
        <fullName evidence="2">Uncharacterized protein</fullName>
    </submittedName>
</protein>
<proteinExistence type="predicted"/>